<accession>A0ABY5YJ27</accession>
<sequence length="238" mass="25703">MNKFLLSAVLSTLLLLASIASADDSFASLFSSVDTSTIGAAAAKAVNAPANGPVTLKAFEYTPSARVSSDTRTLFINELVKQGQARGMMTPDKEKQLRAAFDKADVVKLWGAQLEPKGYKMNSLATATALWVAVSFQIMNDGQLNTDIQNNALLKQLQVAYSNSPEVVKLTDARKQKAAESLMWMAAFEDNDVTQARAGAKGYTMDAVKDYVSKLLINFKIDPAKFEIGDTGLHKKGN</sequence>
<feature type="signal peptide" evidence="1">
    <location>
        <begin position="1"/>
        <end position="22"/>
    </location>
</feature>
<organism evidence="2 3">
    <name type="scientific">Deinococcus rubellus</name>
    <dbReference type="NCBI Taxonomy" id="1889240"/>
    <lineage>
        <taxon>Bacteria</taxon>
        <taxon>Thermotogati</taxon>
        <taxon>Deinococcota</taxon>
        <taxon>Deinococci</taxon>
        <taxon>Deinococcales</taxon>
        <taxon>Deinococcaceae</taxon>
        <taxon>Deinococcus</taxon>
    </lineage>
</organism>
<name>A0ABY5YJ27_9DEIO</name>
<dbReference type="Proteomes" id="UP001060261">
    <property type="component" value="Chromosome"/>
</dbReference>
<dbReference type="RefSeq" id="WP_260561347.1">
    <property type="nucleotide sequence ID" value="NZ_CP104213.1"/>
</dbReference>
<proteinExistence type="predicted"/>
<dbReference type="InterPro" id="IPR046505">
    <property type="entry name" value="DUF6683"/>
</dbReference>
<evidence type="ECO:0000256" key="1">
    <source>
        <dbReference type="SAM" id="SignalP"/>
    </source>
</evidence>
<gene>
    <name evidence="2" type="ORF">N0D28_05375</name>
</gene>
<dbReference type="Pfam" id="PF20388">
    <property type="entry name" value="DUF6683"/>
    <property type="match status" value="1"/>
</dbReference>
<reference evidence="2" key="1">
    <citation type="submission" date="2022-09" db="EMBL/GenBank/DDBJ databases">
        <title>genome sequence of Deinococcus rubellus.</title>
        <authorList>
            <person name="Srinivasan S."/>
        </authorList>
    </citation>
    <scope>NUCLEOTIDE SEQUENCE</scope>
    <source>
        <strain evidence="2">Ant6</strain>
    </source>
</reference>
<keyword evidence="1" id="KW-0732">Signal</keyword>
<dbReference type="EMBL" id="CP104213">
    <property type="protein sequence ID" value="UWX65089.1"/>
    <property type="molecule type" value="Genomic_DNA"/>
</dbReference>
<feature type="chain" id="PRO_5046800802" evidence="1">
    <location>
        <begin position="23"/>
        <end position="238"/>
    </location>
</feature>
<evidence type="ECO:0000313" key="2">
    <source>
        <dbReference type="EMBL" id="UWX65089.1"/>
    </source>
</evidence>
<protein>
    <submittedName>
        <fullName evidence="2">Uncharacterized protein</fullName>
    </submittedName>
</protein>
<keyword evidence="3" id="KW-1185">Reference proteome</keyword>
<evidence type="ECO:0000313" key="3">
    <source>
        <dbReference type="Proteomes" id="UP001060261"/>
    </source>
</evidence>